<name>A0ABW6H669_9ACTN</name>
<dbReference type="RefSeq" id="WP_381806210.1">
    <property type="nucleotide sequence ID" value="NZ_JBHYTS010000022.1"/>
</dbReference>
<evidence type="ECO:0000313" key="3">
    <source>
        <dbReference type="Proteomes" id="UP001599756"/>
    </source>
</evidence>
<keyword evidence="1" id="KW-1133">Transmembrane helix</keyword>
<dbReference type="Proteomes" id="UP001599756">
    <property type="component" value="Unassembled WGS sequence"/>
</dbReference>
<evidence type="ECO:0000313" key="2">
    <source>
        <dbReference type="EMBL" id="MFE1752104.1"/>
    </source>
</evidence>
<comment type="caution">
    <text evidence="2">The sequence shown here is derived from an EMBL/GenBank/DDBJ whole genome shotgun (WGS) entry which is preliminary data.</text>
</comment>
<reference evidence="2 3" key="1">
    <citation type="submission" date="2024-09" db="EMBL/GenBank/DDBJ databases">
        <title>The Natural Products Discovery Center: Release of the First 8490 Sequenced Strains for Exploring Actinobacteria Biosynthetic Diversity.</title>
        <authorList>
            <person name="Kalkreuter E."/>
            <person name="Kautsar S.A."/>
            <person name="Yang D."/>
            <person name="Bader C.D."/>
            <person name="Teijaro C.N."/>
            <person name="Fluegel L."/>
            <person name="Davis C.M."/>
            <person name="Simpson J.R."/>
            <person name="Lauterbach L."/>
            <person name="Steele A.D."/>
            <person name="Gui C."/>
            <person name="Meng S."/>
            <person name="Li G."/>
            <person name="Viehrig K."/>
            <person name="Ye F."/>
            <person name="Su P."/>
            <person name="Kiefer A.F."/>
            <person name="Nichols A."/>
            <person name="Cepeda A.J."/>
            <person name="Yan W."/>
            <person name="Fan B."/>
            <person name="Jiang Y."/>
            <person name="Adhikari A."/>
            <person name="Zheng C.-J."/>
            <person name="Schuster L."/>
            <person name="Cowan T.M."/>
            <person name="Smanski M.J."/>
            <person name="Chevrette M.G."/>
            <person name="De Carvalho L.P.S."/>
            <person name="Shen B."/>
        </authorList>
    </citation>
    <scope>NUCLEOTIDE SEQUENCE [LARGE SCALE GENOMIC DNA]</scope>
    <source>
        <strain evidence="2 3">NPDC059500</strain>
    </source>
</reference>
<sequence>MTRRPPSMAALLRPVWHTLPWRPLAAAGGLGWLLVAGARPLSGRDGDPALGLTLLRLAALAAGVGLAFLLDDPARRTTEAVPVRRPVRAGLRLALVTPLLAAWWTAALLLLPAAARPPLGAVSLEAAAIAGTAPALAAASVRLRAEPCPGAGAARALLALTAAVLLLPDRRSPLVTPDDAHWAAAHGWWAAILAVAALVWAVCVPEPLTGHRLLAGRPVRSPCGTSGPSRTS</sequence>
<keyword evidence="3" id="KW-1185">Reference proteome</keyword>
<feature type="transmembrane region" description="Helical" evidence="1">
    <location>
        <begin position="50"/>
        <end position="70"/>
    </location>
</feature>
<gene>
    <name evidence="2" type="ORF">ACFW88_16465</name>
</gene>
<organism evidence="2 3">
    <name type="scientific">Streptomyces anandii</name>
    <dbReference type="NCBI Taxonomy" id="285454"/>
    <lineage>
        <taxon>Bacteria</taxon>
        <taxon>Bacillati</taxon>
        <taxon>Actinomycetota</taxon>
        <taxon>Actinomycetes</taxon>
        <taxon>Kitasatosporales</taxon>
        <taxon>Streptomycetaceae</taxon>
        <taxon>Streptomyces</taxon>
    </lineage>
</organism>
<protein>
    <submittedName>
        <fullName evidence="2">ABC transporter</fullName>
    </submittedName>
</protein>
<proteinExistence type="predicted"/>
<keyword evidence="1" id="KW-0812">Transmembrane</keyword>
<evidence type="ECO:0000256" key="1">
    <source>
        <dbReference type="SAM" id="Phobius"/>
    </source>
</evidence>
<dbReference type="EMBL" id="JBHYTS010000022">
    <property type="protein sequence ID" value="MFE1752104.1"/>
    <property type="molecule type" value="Genomic_DNA"/>
</dbReference>
<feature type="transmembrane region" description="Helical" evidence="1">
    <location>
        <begin position="148"/>
        <end position="167"/>
    </location>
</feature>
<feature type="transmembrane region" description="Helical" evidence="1">
    <location>
        <begin position="121"/>
        <end position="141"/>
    </location>
</feature>
<feature type="transmembrane region" description="Helical" evidence="1">
    <location>
        <begin position="91"/>
        <end position="115"/>
    </location>
</feature>
<accession>A0ABW6H669</accession>
<feature type="transmembrane region" description="Helical" evidence="1">
    <location>
        <begin position="187"/>
        <end position="204"/>
    </location>
</feature>
<keyword evidence="1" id="KW-0472">Membrane</keyword>